<dbReference type="Proteomes" id="UP001187531">
    <property type="component" value="Unassembled WGS sequence"/>
</dbReference>
<dbReference type="EMBL" id="JAVRJZ010000013">
    <property type="protein sequence ID" value="KAK2714368.1"/>
    <property type="molecule type" value="Genomic_DNA"/>
</dbReference>
<gene>
    <name evidence="2" type="ORF">QYM36_008813</name>
</gene>
<evidence type="ECO:0000256" key="1">
    <source>
        <dbReference type="SAM" id="MobiDB-lite"/>
    </source>
</evidence>
<feature type="non-terminal residue" evidence="2">
    <location>
        <position position="285"/>
    </location>
</feature>
<sequence length="285" mass="31388">PKFEAVSLTTFPSSTGPFKLEADAQEFEPTCFDNEGVECPSTSAAKTLRESSNSSLSPERQNLSEGVSSRSSTSLLEFDSLEADSDDEEAEAALSIDPERIGEISSYILPSENRPLGISLNASSESNSQELDRNDEGVMHSTVCRSDDVSQPILFGPKPIVMLKKLTEKAIEELTMGIWRCGSCGKAEKSFLMLDLHVDTGCEELTPIECVLCPTVERDYSNFVVHFMEHQMGGTRRCAICLRESIVDMRQHLVLEGHFSPSMSKLDLQKNESLVVSQNRSTSGY</sequence>
<proteinExistence type="predicted"/>
<reference evidence="2" key="1">
    <citation type="submission" date="2023-07" db="EMBL/GenBank/DDBJ databases">
        <title>Chromosome-level genome assembly of Artemia franciscana.</title>
        <authorList>
            <person name="Jo E."/>
        </authorList>
    </citation>
    <scope>NUCLEOTIDE SEQUENCE</scope>
    <source>
        <tissue evidence="2">Whole body</tissue>
    </source>
</reference>
<comment type="caution">
    <text evidence="2">The sequence shown here is derived from an EMBL/GenBank/DDBJ whole genome shotgun (WGS) entry which is preliminary data.</text>
</comment>
<feature type="region of interest" description="Disordered" evidence="1">
    <location>
        <begin position="1"/>
        <end position="71"/>
    </location>
</feature>
<feature type="non-terminal residue" evidence="2">
    <location>
        <position position="1"/>
    </location>
</feature>
<dbReference type="AlphaFoldDB" id="A0AA88HNI0"/>
<evidence type="ECO:0000313" key="3">
    <source>
        <dbReference type="Proteomes" id="UP001187531"/>
    </source>
</evidence>
<name>A0AA88HNI0_ARTSF</name>
<keyword evidence="3" id="KW-1185">Reference proteome</keyword>
<accession>A0AA88HNI0</accession>
<evidence type="ECO:0000313" key="2">
    <source>
        <dbReference type="EMBL" id="KAK2714368.1"/>
    </source>
</evidence>
<protein>
    <submittedName>
        <fullName evidence="2">Uncharacterized protein</fullName>
    </submittedName>
</protein>
<organism evidence="2 3">
    <name type="scientific">Artemia franciscana</name>
    <name type="common">Brine shrimp</name>
    <name type="synonym">Artemia sanfranciscana</name>
    <dbReference type="NCBI Taxonomy" id="6661"/>
    <lineage>
        <taxon>Eukaryota</taxon>
        <taxon>Metazoa</taxon>
        <taxon>Ecdysozoa</taxon>
        <taxon>Arthropoda</taxon>
        <taxon>Crustacea</taxon>
        <taxon>Branchiopoda</taxon>
        <taxon>Anostraca</taxon>
        <taxon>Artemiidae</taxon>
        <taxon>Artemia</taxon>
    </lineage>
</organism>
<feature type="compositionally biased region" description="Polar residues" evidence="1">
    <location>
        <begin position="7"/>
        <end position="16"/>
    </location>
</feature>
<feature type="compositionally biased region" description="Polar residues" evidence="1">
    <location>
        <begin position="40"/>
        <end position="71"/>
    </location>
</feature>